<proteinExistence type="predicted"/>
<dbReference type="STRING" id="1193182.BN11_2830009"/>
<dbReference type="AlphaFoldDB" id="W6JXP5"/>
<evidence type="ECO:0000313" key="1">
    <source>
        <dbReference type="EMBL" id="CCH73501.1"/>
    </source>
</evidence>
<organism evidence="1 2">
    <name type="scientific">Nostocoides australiense Ben110</name>
    <dbReference type="NCBI Taxonomy" id="1193182"/>
    <lineage>
        <taxon>Bacteria</taxon>
        <taxon>Bacillati</taxon>
        <taxon>Actinomycetota</taxon>
        <taxon>Actinomycetes</taxon>
        <taxon>Micrococcales</taxon>
        <taxon>Intrasporangiaceae</taxon>
        <taxon>Nostocoides</taxon>
    </lineage>
</organism>
<evidence type="ECO:0000313" key="2">
    <source>
        <dbReference type="Proteomes" id="UP000035763"/>
    </source>
</evidence>
<dbReference type="Proteomes" id="UP000035763">
    <property type="component" value="Unassembled WGS sequence"/>
</dbReference>
<keyword evidence="2" id="KW-1185">Reference proteome</keyword>
<sequence length="79" mass="8421">MNIGEASAVTTLVQHLTENAAAVDTPDDVVLAVVELNGRARKALGAGVILPTIWMMRREEILAARKTPPSSSPTPRRST</sequence>
<dbReference type="EMBL" id="CAJA01000205">
    <property type="protein sequence ID" value="CCH73501.1"/>
    <property type="molecule type" value="Genomic_DNA"/>
</dbReference>
<comment type="caution">
    <text evidence="1">The sequence shown here is derived from an EMBL/GenBank/DDBJ whole genome shotgun (WGS) entry which is preliminary data.</text>
</comment>
<name>W6JXP5_9MICO</name>
<gene>
    <name evidence="1" type="ORF">BN11_2830009</name>
</gene>
<reference evidence="1 2" key="1">
    <citation type="journal article" date="2013" name="ISME J.">
        <title>A metabolic model for members of the genus Tetrasphaera involved in enhanced biological phosphorus removal.</title>
        <authorList>
            <person name="Kristiansen R."/>
            <person name="Nguyen H.T.T."/>
            <person name="Saunders A.M."/>
            <person name="Nielsen J.L."/>
            <person name="Wimmer R."/>
            <person name="Le V.Q."/>
            <person name="McIlroy S.J."/>
            <person name="Petrovski S."/>
            <person name="Seviour R.J."/>
            <person name="Calteau A."/>
            <person name="Nielsen K.L."/>
            <person name="Nielsen P.H."/>
        </authorList>
    </citation>
    <scope>NUCLEOTIDE SEQUENCE [LARGE SCALE GENOMIC DNA]</scope>
    <source>
        <strain evidence="1 2">Ben110</strain>
    </source>
</reference>
<accession>W6JXP5</accession>
<dbReference type="RefSeq" id="WP_048699133.1">
    <property type="nucleotide sequence ID" value="NZ_HG764815.1"/>
</dbReference>
<protein>
    <submittedName>
        <fullName evidence="1">Uncharacterized protein</fullName>
    </submittedName>
</protein>